<accession>A0A645ABZ2</accession>
<evidence type="ECO:0000256" key="2">
    <source>
        <dbReference type="ARBA" id="ARBA00022840"/>
    </source>
</evidence>
<dbReference type="InterPro" id="IPR003439">
    <property type="entry name" value="ABC_transporter-like_ATP-bd"/>
</dbReference>
<dbReference type="GO" id="GO:0016887">
    <property type="term" value="F:ATP hydrolysis activity"/>
    <property type="evidence" value="ECO:0007669"/>
    <property type="project" value="InterPro"/>
</dbReference>
<comment type="caution">
    <text evidence="5">The sequence shown here is derived from an EMBL/GenBank/DDBJ whole genome shotgun (WGS) entry which is preliminary data.</text>
</comment>
<dbReference type="Pfam" id="PF00005">
    <property type="entry name" value="ABC_tran"/>
    <property type="match status" value="1"/>
</dbReference>
<feature type="domain" description="ABC transporter" evidence="4">
    <location>
        <begin position="163"/>
        <end position="376"/>
    </location>
</feature>
<dbReference type="Pfam" id="PF12848">
    <property type="entry name" value="ABC_tran_Xtn"/>
    <property type="match status" value="1"/>
</dbReference>
<organism evidence="5">
    <name type="scientific">bioreactor metagenome</name>
    <dbReference type="NCBI Taxonomy" id="1076179"/>
    <lineage>
        <taxon>unclassified sequences</taxon>
        <taxon>metagenomes</taxon>
        <taxon>ecological metagenomes</taxon>
    </lineage>
</organism>
<sequence>MRKAALAKILMSDADLLLLDEPTNHLDIASLEWLETYLSAFRGAFVLISHDRYFLDRVCNRIFELENGSMHLFNGNYSTSMEKKMDEREFAIRKYQNTLREIKRIEGIIEQQRRWNQARNYVTIASKQKQIERIKSTLVRPEDQPDGIHFHLKADALTANEVVVCKDLSKRFGEREIFRNLNLMVRRDEKVCLLGANGCGKTTLLKILTNKIEPDSGSYKLGSNVHIGYYEQGSVRPNDPRTVLEALNAMFPRYDTKQLRNLLGSFLFRGDDVFKRMSDLSGGEYARIQLLKLMLSGSNVLFLDEPTNHLDIPSCEALEQALNGYGGTMMIVTHDRYLANRIADRIIIMDEDGVREFEGDWDAYKAFLAESASPKEKEESPSKNDYQLAKERKSALLKARSALKRAEERVHTEEETLKMLERKASLPEIASDFESAKAIYLEMDEQRQLIETCYAAWERAEAEHSALLDEGDEVD</sequence>
<dbReference type="InterPro" id="IPR051309">
    <property type="entry name" value="ABCF_ATPase"/>
</dbReference>
<dbReference type="PANTHER" id="PTHR42855">
    <property type="entry name" value="ABC TRANSPORTER ATP-BINDING SUBUNIT"/>
    <property type="match status" value="1"/>
</dbReference>
<reference evidence="5" key="1">
    <citation type="submission" date="2019-08" db="EMBL/GenBank/DDBJ databases">
        <authorList>
            <person name="Kucharzyk K."/>
            <person name="Murdoch R.W."/>
            <person name="Higgins S."/>
            <person name="Loffler F."/>
        </authorList>
    </citation>
    <scope>NUCLEOTIDE SEQUENCE</scope>
</reference>
<dbReference type="AlphaFoldDB" id="A0A645ABZ2"/>
<dbReference type="SMART" id="SM00382">
    <property type="entry name" value="AAA"/>
    <property type="match status" value="1"/>
</dbReference>
<gene>
    <name evidence="5" type="primary">btuD_210</name>
    <name evidence="5" type="ORF">SDC9_97458</name>
</gene>
<dbReference type="InterPro" id="IPR027417">
    <property type="entry name" value="P-loop_NTPase"/>
</dbReference>
<name>A0A645ABZ2_9ZZZZ</name>
<dbReference type="SUPFAM" id="SSF52540">
    <property type="entry name" value="P-loop containing nucleoside triphosphate hydrolases"/>
    <property type="match status" value="2"/>
</dbReference>
<evidence type="ECO:0000259" key="4">
    <source>
        <dbReference type="PROSITE" id="PS50893"/>
    </source>
</evidence>
<keyword evidence="2 5" id="KW-0067">ATP-binding</keyword>
<dbReference type="CDD" id="cd03221">
    <property type="entry name" value="ABCF_EF-3"/>
    <property type="match status" value="2"/>
</dbReference>
<dbReference type="Gene3D" id="3.40.50.300">
    <property type="entry name" value="P-loop containing nucleotide triphosphate hydrolases"/>
    <property type="match status" value="2"/>
</dbReference>
<dbReference type="EMBL" id="VSSQ01013090">
    <property type="protein sequence ID" value="MPM50715.1"/>
    <property type="molecule type" value="Genomic_DNA"/>
</dbReference>
<evidence type="ECO:0000256" key="1">
    <source>
        <dbReference type="ARBA" id="ARBA00022741"/>
    </source>
</evidence>
<evidence type="ECO:0000256" key="3">
    <source>
        <dbReference type="SAM" id="Coils"/>
    </source>
</evidence>
<dbReference type="GO" id="GO:0005524">
    <property type="term" value="F:ATP binding"/>
    <property type="evidence" value="ECO:0007669"/>
    <property type="project" value="UniProtKB-KW"/>
</dbReference>
<evidence type="ECO:0000313" key="5">
    <source>
        <dbReference type="EMBL" id="MPM50715.1"/>
    </source>
</evidence>
<feature type="coiled-coil region" evidence="3">
    <location>
        <begin position="389"/>
        <end position="423"/>
    </location>
</feature>
<keyword evidence="1" id="KW-0547">Nucleotide-binding</keyword>
<dbReference type="InterPro" id="IPR032781">
    <property type="entry name" value="ABC_tran_Xtn"/>
</dbReference>
<protein>
    <submittedName>
        <fullName evidence="5">Vitamin B12 import ATP-binding protein BtuD</fullName>
    </submittedName>
</protein>
<dbReference type="PANTHER" id="PTHR42855:SF2">
    <property type="entry name" value="DRUG RESISTANCE ABC TRANSPORTER,ATP-BINDING PROTEIN"/>
    <property type="match status" value="1"/>
</dbReference>
<keyword evidence="3" id="KW-0175">Coiled coil</keyword>
<dbReference type="InterPro" id="IPR003593">
    <property type="entry name" value="AAA+_ATPase"/>
</dbReference>
<proteinExistence type="predicted"/>
<dbReference type="PROSITE" id="PS50893">
    <property type="entry name" value="ABC_TRANSPORTER_2"/>
    <property type="match status" value="1"/>
</dbReference>